<dbReference type="Proteomes" id="UP000185192">
    <property type="component" value="Unassembled WGS sequence"/>
</dbReference>
<name>A0A1N6ENT3_9SPHN</name>
<dbReference type="AlphaFoldDB" id="A0A1N6ENT3"/>
<keyword evidence="1" id="KW-0732">Signal</keyword>
<accession>A0A1N6ENT3</accession>
<organism evidence="2 3">
    <name type="scientific">Parasphingorhabdus marina DSM 22363</name>
    <dbReference type="NCBI Taxonomy" id="1123272"/>
    <lineage>
        <taxon>Bacteria</taxon>
        <taxon>Pseudomonadati</taxon>
        <taxon>Pseudomonadota</taxon>
        <taxon>Alphaproteobacteria</taxon>
        <taxon>Sphingomonadales</taxon>
        <taxon>Sphingomonadaceae</taxon>
        <taxon>Parasphingorhabdus</taxon>
    </lineage>
</organism>
<dbReference type="PROSITE" id="PS51257">
    <property type="entry name" value="PROKAR_LIPOPROTEIN"/>
    <property type="match status" value="1"/>
</dbReference>
<evidence type="ECO:0000313" key="2">
    <source>
        <dbReference type="EMBL" id="SIN84603.1"/>
    </source>
</evidence>
<feature type="chain" id="PRO_5013337418" evidence="1">
    <location>
        <begin position="25"/>
        <end position="193"/>
    </location>
</feature>
<dbReference type="STRING" id="1123272.SAMN02745824_2014"/>
<dbReference type="EMBL" id="FSQW01000002">
    <property type="protein sequence ID" value="SIN84603.1"/>
    <property type="molecule type" value="Genomic_DNA"/>
</dbReference>
<feature type="signal peptide" evidence="1">
    <location>
        <begin position="1"/>
        <end position="24"/>
    </location>
</feature>
<evidence type="ECO:0000256" key="1">
    <source>
        <dbReference type="SAM" id="SignalP"/>
    </source>
</evidence>
<keyword evidence="3" id="KW-1185">Reference proteome</keyword>
<evidence type="ECO:0000313" key="3">
    <source>
        <dbReference type="Proteomes" id="UP000185192"/>
    </source>
</evidence>
<dbReference type="OrthoDB" id="878483at2"/>
<protein>
    <submittedName>
        <fullName evidence="2">Uncharacterized protein</fullName>
    </submittedName>
</protein>
<sequence>MLQTKRSYLAIGSALLLASCGVESDLPESDESSSTANATSETIVAADGLQLRAAGEAELISLPFGTPMAKTVSAVSAQTEIEGIASANDECGAGPMQFVTFGDLKLNFQDEAFVGWFIDGASPIVKTPEAVGIGSIRETAVAQMPIVMQPDSTLGNEFLSDRGADGFIGGFLSGTDGNAVVESLYAGTNCFFR</sequence>
<gene>
    <name evidence="2" type="ORF">SAMN02745824_2014</name>
</gene>
<dbReference type="RefSeq" id="WP_074205115.1">
    <property type="nucleotide sequence ID" value="NZ_FSQW01000002.1"/>
</dbReference>
<reference evidence="3" key="1">
    <citation type="submission" date="2016-11" db="EMBL/GenBank/DDBJ databases">
        <authorList>
            <person name="Varghese N."/>
            <person name="Submissions S."/>
        </authorList>
    </citation>
    <scope>NUCLEOTIDE SEQUENCE [LARGE SCALE GENOMIC DNA]</scope>
    <source>
        <strain evidence="3">DSM 22363</strain>
    </source>
</reference>
<proteinExistence type="predicted"/>